<organism evidence="2 3">
    <name type="scientific">Rubrimonas cliftonensis</name>
    <dbReference type="NCBI Taxonomy" id="89524"/>
    <lineage>
        <taxon>Bacteria</taxon>
        <taxon>Pseudomonadati</taxon>
        <taxon>Pseudomonadota</taxon>
        <taxon>Alphaproteobacteria</taxon>
        <taxon>Rhodobacterales</taxon>
        <taxon>Paracoccaceae</taxon>
        <taxon>Rubrimonas</taxon>
    </lineage>
</organism>
<evidence type="ECO:0000313" key="3">
    <source>
        <dbReference type="Proteomes" id="UP000198703"/>
    </source>
</evidence>
<gene>
    <name evidence="2" type="ORF">SAMN05444370_103493</name>
</gene>
<feature type="transmembrane region" description="Helical" evidence="1">
    <location>
        <begin position="63"/>
        <end position="84"/>
    </location>
</feature>
<evidence type="ECO:0000256" key="1">
    <source>
        <dbReference type="SAM" id="Phobius"/>
    </source>
</evidence>
<dbReference type="SUPFAM" id="SSF57783">
    <property type="entry name" value="Zinc beta-ribbon"/>
    <property type="match status" value="1"/>
</dbReference>
<reference evidence="2 3" key="1">
    <citation type="submission" date="2016-10" db="EMBL/GenBank/DDBJ databases">
        <authorList>
            <person name="de Groot N.N."/>
        </authorList>
    </citation>
    <scope>NUCLEOTIDE SEQUENCE [LARGE SCALE GENOMIC DNA]</scope>
    <source>
        <strain evidence="2 3">DSM 15345</strain>
    </source>
</reference>
<dbReference type="EMBL" id="FNQM01000003">
    <property type="protein sequence ID" value="SEA21698.1"/>
    <property type="molecule type" value="Genomic_DNA"/>
</dbReference>
<dbReference type="RefSeq" id="WP_139284012.1">
    <property type="nucleotide sequence ID" value="NZ_FNQM01000003.1"/>
</dbReference>
<accession>A0A1H3ZDU2</accession>
<keyword evidence="1" id="KW-1133">Transmembrane helix</keyword>
<sequence>MPAKHRRSFWTSSNVPAFNSGVCHSCGHDHGPTMGNFLCSQCGFVVRDDALDRRLWSMSRRQWGMRALAGVLLGCGLAIAIVTIERLFVR</sequence>
<dbReference type="AlphaFoldDB" id="A0A1H3ZDU2"/>
<dbReference type="STRING" id="89524.SAMN05444370_103493"/>
<name>A0A1H3ZDU2_9RHOB</name>
<keyword evidence="3" id="KW-1185">Reference proteome</keyword>
<dbReference type="Proteomes" id="UP000198703">
    <property type="component" value="Unassembled WGS sequence"/>
</dbReference>
<proteinExistence type="predicted"/>
<keyword evidence="1" id="KW-0812">Transmembrane</keyword>
<keyword evidence="1" id="KW-0472">Membrane</keyword>
<evidence type="ECO:0000313" key="2">
    <source>
        <dbReference type="EMBL" id="SEA21698.1"/>
    </source>
</evidence>
<protein>
    <submittedName>
        <fullName evidence="2">Uncharacterized protein</fullName>
    </submittedName>
</protein>